<sequence>MQRTVRRSKSIFSVALLQRIKTNLTMLLQHPFFTYEDV</sequence>
<gene>
    <name evidence="1" type="ORF">FHS90_000421</name>
</gene>
<dbReference type="EMBL" id="JACJIQ010000001">
    <property type="protein sequence ID" value="MBA9075724.1"/>
    <property type="molecule type" value="Genomic_DNA"/>
</dbReference>
<organism evidence="1 2">
    <name type="scientific">Rufibacter quisquiliarum</name>
    <dbReference type="NCBI Taxonomy" id="1549639"/>
    <lineage>
        <taxon>Bacteria</taxon>
        <taxon>Pseudomonadati</taxon>
        <taxon>Bacteroidota</taxon>
        <taxon>Cytophagia</taxon>
        <taxon>Cytophagales</taxon>
        <taxon>Hymenobacteraceae</taxon>
        <taxon>Rufibacter</taxon>
    </lineage>
</organism>
<proteinExistence type="predicted"/>
<comment type="caution">
    <text evidence="1">The sequence shown here is derived from an EMBL/GenBank/DDBJ whole genome shotgun (WGS) entry which is preliminary data.</text>
</comment>
<dbReference type="AlphaFoldDB" id="A0A839G8F2"/>
<keyword evidence="2" id="KW-1185">Reference proteome</keyword>
<dbReference type="Proteomes" id="UP000563094">
    <property type="component" value="Unassembled WGS sequence"/>
</dbReference>
<evidence type="ECO:0000313" key="2">
    <source>
        <dbReference type="Proteomes" id="UP000563094"/>
    </source>
</evidence>
<accession>A0A839G8F2</accession>
<name>A0A839G8F2_9BACT</name>
<evidence type="ECO:0000313" key="1">
    <source>
        <dbReference type="EMBL" id="MBA9075724.1"/>
    </source>
</evidence>
<protein>
    <submittedName>
        <fullName evidence="1">Uncharacterized protein</fullName>
    </submittedName>
</protein>
<reference evidence="1 2" key="1">
    <citation type="submission" date="2020-08" db="EMBL/GenBank/DDBJ databases">
        <title>Genomic Encyclopedia of Type Strains, Phase IV (KMG-IV): sequencing the most valuable type-strain genomes for metagenomic binning, comparative biology and taxonomic classification.</title>
        <authorList>
            <person name="Goeker M."/>
        </authorList>
    </citation>
    <scope>NUCLEOTIDE SEQUENCE [LARGE SCALE GENOMIC DNA]</scope>
    <source>
        <strain evidence="1 2">DSM 29854</strain>
    </source>
</reference>